<keyword evidence="2" id="KW-1185">Reference proteome</keyword>
<dbReference type="Proteomes" id="UP000607653">
    <property type="component" value="Unassembled WGS sequence"/>
</dbReference>
<sequence length="74" mass="8526">MVPSPNPNTTCPFPLPYPLEDCTCPYPRAQNPRQMQGYPSLVGSLLLFMGEVGRQREKNQNILNWKRCLKFVPF</sequence>
<dbReference type="AlphaFoldDB" id="A0A822YT38"/>
<dbReference type="EMBL" id="DUZY01000004">
    <property type="protein sequence ID" value="DAD37294.1"/>
    <property type="molecule type" value="Genomic_DNA"/>
</dbReference>
<evidence type="ECO:0000313" key="1">
    <source>
        <dbReference type="EMBL" id="DAD37294.1"/>
    </source>
</evidence>
<proteinExistence type="predicted"/>
<organism evidence="1 2">
    <name type="scientific">Nelumbo nucifera</name>
    <name type="common">Sacred lotus</name>
    <dbReference type="NCBI Taxonomy" id="4432"/>
    <lineage>
        <taxon>Eukaryota</taxon>
        <taxon>Viridiplantae</taxon>
        <taxon>Streptophyta</taxon>
        <taxon>Embryophyta</taxon>
        <taxon>Tracheophyta</taxon>
        <taxon>Spermatophyta</taxon>
        <taxon>Magnoliopsida</taxon>
        <taxon>Proteales</taxon>
        <taxon>Nelumbonaceae</taxon>
        <taxon>Nelumbo</taxon>
    </lineage>
</organism>
<evidence type="ECO:0000313" key="2">
    <source>
        <dbReference type="Proteomes" id="UP000607653"/>
    </source>
</evidence>
<gene>
    <name evidence="1" type="ORF">HUJ06_007935</name>
</gene>
<reference evidence="1 2" key="1">
    <citation type="journal article" date="2020" name="Mol. Biol. Evol.">
        <title>Distinct Expression and Methylation Patterns for Genes with Different Fates following a Single Whole-Genome Duplication in Flowering Plants.</title>
        <authorList>
            <person name="Shi T."/>
            <person name="Rahmani R.S."/>
            <person name="Gugger P.F."/>
            <person name="Wang M."/>
            <person name="Li H."/>
            <person name="Zhang Y."/>
            <person name="Li Z."/>
            <person name="Wang Q."/>
            <person name="Van de Peer Y."/>
            <person name="Marchal K."/>
            <person name="Chen J."/>
        </authorList>
    </citation>
    <scope>NUCLEOTIDE SEQUENCE [LARGE SCALE GENOMIC DNA]</scope>
    <source>
        <tissue evidence="1">Leaf</tissue>
    </source>
</reference>
<name>A0A822YT38_NELNU</name>
<comment type="caution">
    <text evidence="1">The sequence shown here is derived from an EMBL/GenBank/DDBJ whole genome shotgun (WGS) entry which is preliminary data.</text>
</comment>
<protein>
    <submittedName>
        <fullName evidence="1">Uncharacterized protein</fullName>
    </submittedName>
</protein>
<accession>A0A822YT38</accession>